<dbReference type="RefSeq" id="WP_231323133.1">
    <property type="nucleotide sequence ID" value="NZ_CP088156.1"/>
</dbReference>
<dbReference type="Proteomes" id="UP001431010">
    <property type="component" value="Chromosome"/>
</dbReference>
<name>A0ABY3RF06_9BRAD</name>
<accession>A0ABY3RF06</accession>
<sequence length="249" mass="27020">MAQATSPSIEDIARQRENPLSEVASFSVQNTLGFPTGPYRQASHGADLQPVIPFHLGPDWNLVTRTTIPTQVQPRLSPEQGRSFSIGDVSQIFAITPSHAGPLIWGAGLALSHPTASTPSFGSGKWSTGPALVVLTMPGDWVIGALAHNVWSFAGAGDRDRVSLLTLEPFIYYNFPNGSYITSNPTITANWIANGRERWTVPIGGGIGRLFAVRGQAIDAQAGVYYNVMRPAFASNWQFRFDVSFFFPK</sequence>
<evidence type="ECO:0000313" key="1">
    <source>
        <dbReference type="EMBL" id="UFZ05249.1"/>
    </source>
</evidence>
<organism evidence="1 2">
    <name type="scientific">Bradyrhizobium ontarionense</name>
    <dbReference type="NCBI Taxonomy" id="2898149"/>
    <lineage>
        <taxon>Bacteria</taxon>
        <taxon>Pseudomonadati</taxon>
        <taxon>Pseudomonadota</taxon>
        <taxon>Alphaproteobacteria</taxon>
        <taxon>Hyphomicrobiales</taxon>
        <taxon>Nitrobacteraceae</taxon>
        <taxon>Bradyrhizobium</taxon>
    </lineage>
</organism>
<keyword evidence="2" id="KW-1185">Reference proteome</keyword>
<evidence type="ECO:0000313" key="2">
    <source>
        <dbReference type="Proteomes" id="UP001431010"/>
    </source>
</evidence>
<gene>
    <name evidence="1" type="ORF">LQG66_02690</name>
</gene>
<proteinExistence type="predicted"/>
<dbReference type="EMBL" id="CP088156">
    <property type="protein sequence ID" value="UFZ05249.1"/>
    <property type="molecule type" value="Genomic_DNA"/>
</dbReference>
<evidence type="ECO:0008006" key="3">
    <source>
        <dbReference type="Google" id="ProtNLM"/>
    </source>
</evidence>
<protein>
    <recommendedName>
        <fullName evidence="3">Neuromedin U</fullName>
    </recommendedName>
</protein>
<reference evidence="1" key="1">
    <citation type="journal article" date="2024" name="Antonie Van Leeuwenhoek">
        <title>Bradyrhizobium ontarionense sp. nov., a novel bacterial symbiont isolated from Aeschynomene indica (Indian jointvetch), harbours photosynthesis, nitrogen fixation and nitrous oxide (N2O) reductase genes.</title>
        <authorList>
            <person name="Bromfield E.S.P."/>
            <person name="Cloutier S."/>
        </authorList>
    </citation>
    <scope>NUCLEOTIDE SEQUENCE</scope>
    <source>
        <strain evidence="1">A19</strain>
    </source>
</reference>